<dbReference type="FunFam" id="1.10.287.110:FF:000054">
    <property type="entry name" value="dnaJ homolog subfamily B member 9"/>
    <property type="match status" value="1"/>
</dbReference>
<gene>
    <name evidence="13" type="ORF">HJG59_004002</name>
</gene>
<comment type="subcellular location">
    <subcellularLocation>
        <location evidence="1">Endoplasmic reticulum</location>
    </subcellularLocation>
</comment>
<reference evidence="13 14" key="1">
    <citation type="journal article" date="2020" name="Nature">
        <title>Six reference-quality genomes reveal evolution of bat adaptations.</title>
        <authorList>
            <person name="Jebb D."/>
            <person name="Huang Z."/>
            <person name="Pippel M."/>
            <person name="Hughes G.M."/>
            <person name="Lavrichenko K."/>
            <person name="Devanna P."/>
            <person name="Winkler S."/>
            <person name="Jermiin L.S."/>
            <person name="Skirmuntt E.C."/>
            <person name="Katzourakis A."/>
            <person name="Burkitt-Gray L."/>
            <person name="Ray D.A."/>
            <person name="Sullivan K.A.M."/>
            <person name="Roscito J.G."/>
            <person name="Kirilenko B.M."/>
            <person name="Davalos L.M."/>
            <person name="Corthals A.P."/>
            <person name="Power M.L."/>
            <person name="Jones G."/>
            <person name="Ransome R.D."/>
            <person name="Dechmann D.K.N."/>
            <person name="Locatelli A.G."/>
            <person name="Puechmaille S.J."/>
            <person name="Fedrigo O."/>
            <person name="Jarvis E.D."/>
            <person name="Hiller M."/>
            <person name="Vernes S.C."/>
            <person name="Myers E.W."/>
            <person name="Teeling E.C."/>
        </authorList>
    </citation>
    <scope>NUCLEOTIDE SEQUENCE [LARGE SCALE GENOMIC DNA]</scope>
    <source>
        <strain evidence="13">MMolMol1</strain>
        <tissue evidence="13">Muscle</tissue>
    </source>
</reference>
<keyword evidence="13" id="KW-0346">Stress response</keyword>
<keyword evidence="14" id="KW-1185">Reference proteome</keyword>
<evidence type="ECO:0000259" key="12">
    <source>
        <dbReference type="PROSITE" id="PS50076"/>
    </source>
</evidence>
<evidence type="ECO:0000256" key="11">
    <source>
        <dbReference type="SAM" id="MobiDB-lite"/>
    </source>
</evidence>
<dbReference type="PRINTS" id="PR00625">
    <property type="entry name" value="JDOMAIN"/>
</dbReference>
<dbReference type="GO" id="GO:0036503">
    <property type="term" value="P:ERAD pathway"/>
    <property type="evidence" value="ECO:0007669"/>
    <property type="project" value="TreeGrafter"/>
</dbReference>
<dbReference type="PANTHER" id="PTHR44360:SF1">
    <property type="entry name" value="DNAJ HOMOLOG SUBFAMILY B MEMBER 9"/>
    <property type="match status" value="1"/>
</dbReference>
<dbReference type="InParanoid" id="A0A7J8HAV8"/>
<dbReference type="InterPro" id="IPR018253">
    <property type="entry name" value="DnaJ_domain_CS"/>
</dbReference>
<keyword evidence="3" id="KW-0732">Signal</keyword>
<proteinExistence type="predicted"/>
<comment type="caution">
    <text evidence="13">The sequence shown here is derived from an EMBL/GenBank/DDBJ whole genome shotgun (WGS) entry which is preliminary data.</text>
</comment>
<accession>A0A7J8HAV8</accession>
<dbReference type="PROSITE" id="PS00636">
    <property type="entry name" value="DNAJ_1"/>
    <property type="match status" value="1"/>
</dbReference>
<evidence type="ECO:0000256" key="1">
    <source>
        <dbReference type="ARBA" id="ARBA00004240"/>
    </source>
</evidence>
<evidence type="ECO:0000256" key="2">
    <source>
        <dbReference type="ARBA" id="ARBA00022553"/>
    </source>
</evidence>
<dbReference type="CDD" id="cd06257">
    <property type="entry name" value="DnaJ"/>
    <property type="match status" value="1"/>
</dbReference>
<dbReference type="InterPro" id="IPR036869">
    <property type="entry name" value="J_dom_sf"/>
</dbReference>
<organism evidence="13 14">
    <name type="scientific">Molossus molossus</name>
    <name type="common">Pallas' mastiff bat</name>
    <name type="synonym">Vespertilio molossus</name>
    <dbReference type="NCBI Taxonomy" id="27622"/>
    <lineage>
        <taxon>Eukaryota</taxon>
        <taxon>Metazoa</taxon>
        <taxon>Chordata</taxon>
        <taxon>Craniata</taxon>
        <taxon>Vertebrata</taxon>
        <taxon>Euteleostomi</taxon>
        <taxon>Mammalia</taxon>
        <taxon>Eutheria</taxon>
        <taxon>Laurasiatheria</taxon>
        <taxon>Chiroptera</taxon>
        <taxon>Yangochiroptera</taxon>
        <taxon>Molossidae</taxon>
        <taxon>Molossus</taxon>
    </lineage>
</organism>
<evidence type="ECO:0000256" key="5">
    <source>
        <dbReference type="ARBA" id="ARBA00023186"/>
    </source>
</evidence>
<dbReference type="InterPro" id="IPR051948">
    <property type="entry name" value="Hsp70_co-chaperone_J-domain"/>
</dbReference>
<evidence type="ECO:0000256" key="3">
    <source>
        <dbReference type="ARBA" id="ARBA00022729"/>
    </source>
</evidence>
<dbReference type="GO" id="GO:0051787">
    <property type="term" value="F:misfolded protein binding"/>
    <property type="evidence" value="ECO:0007669"/>
    <property type="project" value="TreeGrafter"/>
</dbReference>
<keyword evidence="5" id="KW-0143">Chaperone</keyword>
<dbReference type="GO" id="GO:0051087">
    <property type="term" value="F:protein-folding chaperone binding"/>
    <property type="evidence" value="ECO:0007669"/>
    <property type="project" value="TreeGrafter"/>
</dbReference>
<dbReference type="AlphaFoldDB" id="A0A7J8HAV8"/>
<keyword evidence="4" id="KW-0256">Endoplasmic reticulum</keyword>
<comment type="function">
    <text evidence="9">Co-chaperone for Hsp70 protein HSPA5/BiP that acts as a key repressor of the ERN1/IRE1-mediated unfolded protein response (UPR). J domain-containing co-chaperones stimulate the ATPase activity of Hsp70 proteins and are required for efficient substrate recognition by Hsp70 proteins. In the unstressed endoplasmic reticulum, interacts with the luminal region of ERN1/IRE1 and selectively recruits HSPA5/BiP: HSPA5/BiP disrupts the dimerization of the active ERN1/IRE1 luminal region, thereby inactivating ERN1/IRE1. Also involved in endoplasmic reticulum-associated degradation (ERAD) of misfolded proteins. Required for survival of B-cell progenitors and normal antibody production.</text>
</comment>
<comment type="subunit">
    <text evidence="10">Interacts with HSPA5/BiP; interaction is direct. Interacts with ERN1/IRE1 (via the luminal region). Interacts with DERL1.</text>
</comment>
<dbReference type="Proteomes" id="UP000550707">
    <property type="component" value="Unassembled WGS sequence"/>
</dbReference>
<name>A0A7J8HAV8_MOLMO</name>
<evidence type="ECO:0000256" key="9">
    <source>
        <dbReference type="ARBA" id="ARBA00045428"/>
    </source>
</evidence>
<dbReference type="GO" id="GO:0005783">
    <property type="term" value="C:endoplasmic reticulum"/>
    <property type="evidence" value="ECO:0007669"/>
    <property type="project" value="UniProtKB-SubCell"/>
</dbReference>
<evidence type="ECO:0000313" key="13">
    <source>
        <dbReference type="EMBL" id="KAF6469278.1"/>
    </source>
</evidence>
<dbReference type="Pfam" id="PF00226">
    <property type="entry name" value="DnaJ"/>
    <property type="match status" value="1"/>
</dbReference>
<evidence type="ECO:0000256" key="8">
    <source>
        <dbReference type="ARBA" id="ARBA00041533"/>
    </source>
</evidence>
<feature type="domain" description="J" evidence="12">
    <location>
        <begin position="145"/>
        <end position="209"/>
    </location>
</feature>
<keyword evidence="6" id="KW-0834">Unfolded protein response</keyword>
<evidence type="ECO:0000256" key="7">
    <source>
        <dbReference type="ARBA" id="ARBA00040158"/>
    </source>
</evidence>
<evidence type="ECO:0000256" key="10">
    <source>
        <dbReference type="ARBA" id="ARBA00046365"/>
    </source>
</evidence>
<feature type="region of interest" description="Disordered" evidence="11">
    <location>
        <begin position="13"/>
        <end position="111"/>
    </location>
</feature>
<dbReference type="SUPFAM" id="SSF46565">
    <property type="entry name" value="Chaperone J-domain"/>
    <property type="match status" value="1"/>
</dbReference>
<dbReference type="Gene3D" id="1.10.287.110">
    <property type="entry name" value="DnaJ domain"/>
    <property type="match status" value="1"/>
</dbReference>
<dbReference type="InterPro" id="IPR001623">
    <property type="entry name" value="DnaJ_domain"/>
</dbReference>
<dbReference type="GO" id="GO:0006986">
    <property type="term" value="P:response to unfolded protein"/>
    <property type="evidence" value="ECO:0007669"/>
    <property type="project" value="UniProtKB-KW"/>
</dbReference>
<sequence length="339" mass="37741">MLENLFLAGHAGLAKGSTEPERPSRLAGVTSTPWVGWVRSRSGPQGAVSTPEARPSPAGRRPGSGRAPLGRRPRAFTPRCHGGTQRPETPRTPALNALTPRPKSKADASAPGTTHGILEMATPQSVFIFAICILMITELILASKSYYDILGLPKSASERQIKKAFHKLAMKYHPDKNKSPDAEAKFREIAEAYETLSDANRRKEYDTLGHSAFTKGQRGSGSSFEESFNFNFDDLFKDFGFFGQNQNTRSKKHFENHFQTSQDGSSRQRHHFQEFSFGGGLFDDMFEDMEKMFSFSGFDTTGRHTVQTENRFHGSSKHCRTVTQRRGNMVTTYTDCSGQ</sequence>
<keyword evidence="2" id="KW-0597">Phosphoprotein</keyword>
<dbReference type="PROSITE" id="PS50076">
    <property type="entry name" value="DNAJ_2"/>
    <property type="match status" value="1"/>
</dbReference>
<evidence type="ECO:0000256" key="4">
    <source>
        <dbReference type="ARBA" id="ARBA00022824"/>
    </source>
</evidence>
<evidence type="ECO:0000313" key="14">
    <source>
        <dbReference type="Proteomes" id="UP000550707"/>
    </source>
</evidence>
<protein>
    <recommendedName>
        <fullName evidence="7">DnaJ homolog subfamily B member 9</fullName>
    </recommendedName>
    <alternativeName>
        <fullName evidence="8">Endoplasmic reticulum DNA J domain-containing protein 4</fullName>
    </alternativeName>
</protein>
<dbReference type="EMBL" id="JACASF010000007">
    <property type="protein sequence ID" value="KAF6469278.1"/>
    <property type="molecule type" value="Genomic_DNA"/>
</dbReference>
<evidence type="ECO:0000256" key="6">
    <source>
        <dbReference type="ARBA" id="ARBA00023230"/>
    </source>
</evidence>
<dbReference type="SMART" id="SM00271">
    <property type="entry name" value="DnaJ"/>
    <property type="match status" value="1"/>
</dbReference>
<dbReference type="FunCoup" id="A0A7J8HAV8">
    <property type="interactions" value="208"/>
</dbReference>
<dbReference type="PANTHER" id="PTHR44360">
    <property type="entry name" value="DNAJ HOMOLOG SUBFAMILY B MEMBER 9"/>
    <property type="match status" value="1"/>
</dbReference>